<evidence type="ECO:0000313" key="2">
    <source>
        <dbReference type="Proteomes" id="UP000515472"/>
    </source>
</evidence>
<dbReference type="Proteomes" id="UP000515472">
    <property type="component" value="Chromosome"/>
</dbReference>
<keyword evidence="2" id="KW-1185">Reference proteome</keyword>
<evidence type="ECO:0000313" key="1">
    <source>
        <dbReference type="EMBL" id="BCO11117.1"/>
    </source>
</evidence>
<organism evidence="1 2">
    <name type="scientific">Citrifermentans bremense</name>
    <dbReference type="NCBI Taxonomy" id="60035"/>
    <lineage>
        <taxon>Bacteria</taxon>
        <taxon>Pseudomonadati</taxon>
        <taxon>Thermodesulfobacteriota</taxon>
        <taxon>Desulfuromonadia</taxon>
        <taxon>Geobacterales</taxon>
        <taxon>Geobacteraceae</taxon>
        <taxon>Citrifermentans</taxon>
    </lineage>
</organism>
<name>A0A7R7FRW7_9BACT</name>
<proteinExistence type="predicted"/>
<protein>
    <submittedName>
        <fullName evidence="1">Uncharacterized protein</fullName>
    </submittedName>
</protein>
<sequence length="38" mass="4329">MKAILIIPLFCWLECCTVNSLLVTGKLSWDKTGEARQF</sequence>
<gene>
    <name evidence="1" type="ORF">GEOBRER4_n0010</name>
</gene>
<dbReference type="EMBL" id="AP023213">
    <property type="protein sequence ID" value="BCO11117.1"/>
    <property type="molecule type" value="Genomic_DNA"/>
</dbReference>
<accession>A0A7R7FRW7</accession>
<dbReference type="AlphaFoldDB" id="A0A7R7FRW7"/>
<reference evidence="1 2" key="1">
    <citation type="submission" date="2020-06" db="EMBL/GenBank/DDBJ databases">
        <title>Interaction of electrochemicaly active bacteria, Geobacter bremensis R4 on different carbon anode.</title>
        <authorList>
            <person name="Meng L."/>
            <person name="Yoshida N."/>
        </authorList>
    </citation>
    <scope>NUCLEOTIDE SEQUENCE [LARGE SCALE GENOMIC DNA]</scope>
    <source>
        <strain evidence="1 2">R4</strain>
    </source>
</reference>